<dbReference type="Proteomes" id="UP001189429">
    <property type="component" value="Unassembled WGS sequence"/>
</dbReference>
<evidence type="ECO:0000256" key="4">
    <source>
        <dbReference type="ARBA" id="ARBA00022777"/>
    </source>
</evidence>
<gene>
    <name evidence="7" type="ORF">PCOR1329_LOCUS8564</name>
</gene>
<dbReference type="PANTHER" id="PTHR24350">
    <property type="entry name" value="SERINE/THREONINE-PROTEIN KINASE IAL-RELATED"/>
    <property type="match status" value="1"/>
</dbReference>
<protein>
    <recommendedName>
        <fullName evidence="6">Protein kinase domain-containing protein</fullName>
    </recommendedName>
</protein>
<keyword evidence="3" id="KW-0547">Nucleotide-binding</keyword>
<keyword evidence="8" id="KW-1185">Reference proteome</keyword>
<dbReference type="InterPro" id="IPR030616">
    <property type="entry name" value="Aur-like"/>
</dbReference>
<organism evidence="7 8">
    <name type="scientific">Prorocentrum cordatum</name>
    <dbReference type="NCBI Taxonomy" id="2364126"/>
    <lineage>
        <taxon>Eukaryota</taxon>
        <taxon>Sar</taxon>
        <taxon>Alveolata</taxon>
        <taxon>Dinophyceae</taxon>
        <taxon>Prorocentrales</taxon>
        <taxon>Prorocentraceae</taxon>
        <taxon>Prorocentrum</taxon>
    </lineage>
</organism>
<keyword evidence="4" id="KW-0418">Kinase</keyword>
<dbReference type="SUPFAM" id="SSF56112">
    <property type="entry name" value="Protein kinase-like (PK-like)"/>
    <property type="match status" value="1"/>
</dbReference>
<evidence type="ECO:0000259" key="6">
    <source>
        <dbReference type="PROSITE" id="PS50011"/>
    </source>
</evidence>
<comment type="caution">
    <text evidence="7">The sequence shown here is derived from an EMBL/GenBank/DDBJ whole genome shotgun (WGS) entry which is preliminary data.</text>
</comment>
<dbReference type="Pfam" id="PF00069">
    <property type="entry name" value="Pkinase"/>
    <property type="match status" value="1"/>
</dbReference>
<evidence type="ECO:0000313" key="7">
    <source>
        <dbReference type="EMBL" id="CAK0800401.1"/>
    </source>
</evidence>
<evidence type="ECO:0000256" key="2">
    <source>
        <dbReference type="ARBA" id="ARBA00022679"/>
    </source>
</evidence>
<dbReference type="InterPro" id="IPR000719">
    <property type="entry name" value="Prot_kinase_dom"/>
</dbReference>
<dbReference type="InterPro" id="IPR011009">
    <property type="entry name" value="Kinase-like_dom_sf"/>
</dbReference>
<proteinExistence type="predicted"/>
<feature type="non-terminal residue" evidence="7">
    <location>
        <position position="213"/>
    </location>
</feature>
<dbReference type="Gene3D" id="1.10.510.10">
    <property type="entry name" value="Transferase(Phosphotransferase) domain 1"/>
    <property type="match status" value="1"/>
</dbReference>
<evidence type="ECO:0000256" key="5">
    <source>
        <dbReference type="ARBA" id="ARBA00022840"/>
    </source>
</evidence>
<evidence type="ECO:0000313" key="8">
    <source>
        <dbReference type="Proteomes" id="UP001189429"/>
    </source>
</evidence>
<keyword evidence="1" id="KW-0723">Serine/threonine-protein kinase</keyword>
<sequence length="213" mass="23647">GFDGKVDVFSLGVVAHELLTGRPPYAPARVGGGDHGPVDYRATRRRQDDLDLAALRASGCSPGAVGLLEGMLELDPARRLSFRECLSNEWLRNSCEDVDRQFGRAAAVSRNRTTAFYYKRSRTRRLRAAGRHSLGGAAASPEAEEAAGEELSCRQMRRICKCLERFSKRSKLHRAVAYHLAAYLPVKQLRRASEKFRQMDVDFSGGVPISPRL</sequence>
<feature type="domain" description="Protein kinase" evidence="6">
    <location>
        <begin position="1"/>
        <end position="91"/>
    </location>
</feature>
<accession>A0ABN9Q7C5</accession>
<feature type="non-terminal residue" evidence="7">
    <location>
        <position position="1"/>
    </location>
</feature>
<keyword evidence="5" id="KW-0067">ATP-binding</keyword>
<dbReference type="EMBL" id="CAUYUJ010002353">
    <property type="protein sequence ID" value="CAK0800401.1"/>
    <property type="molecule type" value="Genomic_DNA"/>
</dbReference>
<dbReference type="PROSITE" id="PS50011">
    <property type="entry name" value="PROTEIN_KINASE_DOM"/>
    <property type="match status" value="1"/>
</dbReference>
<evidence type="ECO:0000256" key="3">
    <source>
        <dbReference type="ARBA" id="ARBA00022741"/>
    </source>
</evidence>
<name>A0ABN9Q7C5_9DINO</name>
<reference evidence="7" key="1">
    <citation type="submission" date="2023-10" db="EMBL/GenBank/DDBJ databases">
        <authorList>
            <person name="Chen Y."/>
            <person name="Shah S."/>
            <person name="Dougan E. K."/>
            <person name="Thang M."/>
            <person name="Chan C."/>
        </authorList>
    </citation>
    <scope>NUCLEOTIDE SEQUENCE [LARGE SCALE GENOMIC DNA]</scope>
</reference>
<evidence type="ECO:0000256" key="1">
    <source>
        <dbReference type="ARBA" id="ARBA00022527"/>
    </source>
</evidence>
<keyword evidence="2" id="KW-0808">Transferase</keyword>